<evidence type="ECO:0000313" key="3">
    <source>
        <dbReference type="EMBL" id="GMN44198.1"/>
    </source>
</evidence>
<dbReference type="GO" id="GO:0030289">
    <property type="term" value="C:protein phosphatase 4 complex"/>
    <property type="evidence" value="ECO:0007669"/>
    <property type="project" value="InterPro"/>
</dbReference>
<proteinExistence type="inferred from homology"/>
<reference evidence="3" key="1">
    <citation type="submission" date="2023-07" db="EMBL/GenBank/DDBJ databases">
        <title>draft genome sequence of fig (Ficus carica).</title>
        <authorList>
            <person name="Takahashi T."/>
            <person name="Nishimura K."/>
        </authorList>
    </citation>
    <scope>NUCLEOTIDE SEQUENCE</scope>
</reference>
<dbReference type="AlphaFoldDB" id="A0AA88D2U7"/>
<feature type="region of interest" description="Disordered" evidence="2">
    <location>
        <begin position="1"/>
        <end position="42"/>
    </location>
</feature>
<dbReference type="GO" id="GO:0005737">
    <property type="term" value="C:cytoplasm"/>
    <property type="evidence" value="ECO:0007669"/>
    <property type="project" value="TreeGrafter"/>
</dbReference>
<accession>A0AA88D2U7</accession>
<feature type="compositionally biased region" description="Basic and acidic residues" evidence="2">
    <location>
        <begin position="194"/>
        <end position="205"/>
    </location>
</feature>
<evidence type="ECO:0000256" key="1">
    <source>
        <dbReference type="ARBA" id="ARBA00009207"/>
    </source>
</evidence>
<organism evidence="3 4">
    <name type="scientific">Ficus carica</name>
    <name type="common">Common fig</name>
    <dbReference type="NCBI Taxonomy" id="3494"/>
    <lineage>
        <taxon>Eukaryota</taxon>
        <taxon>Viridiplantae</taxon>
        <taxon>Streptophyta</taxon>
        <taxon>Embryophyta</taxon>
        <taxon>Tracheophyta</taxon>
        <taxon>Spermatophyta</taxon>
        <taxon>Magnoliopsida</taxon>
        <taxon>eudicotyledons</taxon>
        <taxon>Gunneridae</taxon>
        <taxon>Pentapetalae</taxon>
        <taxon>rosids</taxon>
        <taxon>fabids</taxon>
        <taxon>Rosales</taxon>
        <taxon>Moraceae</taxon>
        <taxon>Ficeae</taxon>
        <taxon>Ficus</taxon>
    </lineage>
</organism>
<name>A0AA88D2U7_FICCA</name>
<dbReference type="InterPro" id="IPR015267">
    <property type="entry name" value="PPP4R2"/>
</dbReference>
<feature type="compositionally biased region" description="Polar residues" evidence="2">
    <location>
        <begin position="252"/>
        <end position="262"/>
    </location>
</feature>
<dbReference type="Proteomes" id="UP001187192">
    <property type="component" value="Unassembled WGS sequence"/>
</dbReference>
<sequence length="262" mass="28876">MEIASNEDLQKLTTSSNEGEHHDDDDDDDDHGHEDMVPNVLNHGDAEPVHEIAEKEARGTLEVIASTGKFWHEWDKLKAILSFQLKQVLSEYPEAKMTSEQQNDFLGDTFTELAKRLDEVSSRAIPLCLFDGRLSPGTGQRGANCNFTARILLDAQGIYPNLSKLALALEKNLLVTSMLTISADPYPQSTIEPSKPDEATEELKPQSDSAQNGVEHVAGDRDEVMVEVEEEGDVNDNMTIDMEALEDIVGPSETNTPPTNNS</sequence>
<dbReference type="GO" id="GO:0019888">
    <property type="term" value="F:protein phosphatase regulator activity"/>
    <property type="evidence" value="ECO:0007669"/>
    <property type="project" value="InterPro"/>
</dbReference>
<protein>
    <submittedName>
        <fullName evidence="3">Uncharacterized protein</fullName>
    </submittedName>
</protein>
<dbReference type="EMBL" id="BTGU01000018">
    <property type="protein sequence ID" value="GMN44198.1"/>
    <property type="molecule type" value="Genomic_DNA"/>
</dbReference>
<dbReference type="GO" id="GO:0005634">
    <property type="term" value="C:nucleus"/>
    <property type="evidence" value="ECO:0007669"/>
    <property type="project" value="TreeGrafter"/>
</dbReference>
<feature type="compositionally biased region" description="Acidic residues" evidence="2">
    <location>
        <begin position="225"/>
        <end position="234"/>
    </location>
</feature>
<dbReference type="PANTHER" id="PTHR16487:SF0">
    <property type="entry name" value="PROTEIN PHOSPHATASE 4 REGULATORY SUBUNIT 2-RELATED"/>
    <property type="match status" value="1"/>
</dbReference>
<comment type="caution">
    <text evidence="3">The sequence shown here is derived from an EMBL/GenBank/DDBJ whole genome shotgun (WGS) entry which is preliminary data.</text>
</comment>
<keyword evidence="4" id="KW-1185">Reference proteome</keyword>
<evidence type="ECO:0000313" key="4">
    <source>
        <dbReference type="Proteomes" id="UP001187192"/>
    </source>
</evidence>
<evidence type="ECO:0000256" key="2">
    <source>
        <dbReference type="SAM" id="MobiDB-lite"/>
    </source>
</evidence>
<gene>
    <name evidence="3" type="ORF">TIFTF001_013405</name>
</gene>
<feature type="region of interest" description="Disordered" evidence="2">
    <location>
        <begin position="184"/>
        <end position="262"/>
    </location>
</feature>
<dbReference type="Gramene" id="FCD_00016181-RA">
    <property type="protein sequence ID" value="FCD_00016181-RA:cds"/>
    <property type="gene ID" value="FCD_00016181"/>
</dbReference>
<dbReference type="PANTHER" id="PTHR16487">
    <property type="entry name" value="PPP4R2-RELATED PROTEIN"/>
    <property type="match status" value="1"/>
</dbReference>
<comment type="similarity">
    <text evidence="1">Belongs to the PPP4R2 family.</text>
</comment>